<sequence>MIDFLWCSGLIWYPRHSACNGGIIEVRSVQYRGSMKQTEGGAMCRLVWESREWADTGGHRACSLPEVSS</sequence>
<keyword evidence="2" id="KW-1185">Reference proteome</keyword>
<dbReference type="AlphaFoldDB" id="A0AAE0ZMR9"/>
<reference evidence="1" key="1">
    <citation type="journal article" date="2023" name="G3 (Bethesda)">
        <title>A reference genome for the long-term kleptoplast-retaining sea slug Elysia crispata morphotype clarki.</title>
        <authorList>
            <person name="Eastman K.E."/>
            <person name="Pendleton A.L."/>
            <person name="Shaikh M.A."/>
            <person name="Suttiyut T."/>
            <person name="Ogas R."/>
            <person name="Tomko P."/>
            <person name="Gavelis G."/>
            <person name="Widhalm J.R."/>
            <person name="Wisecaver J.H."/>
        </authorList>
    </citation>
    <scope>NUCLEOTIDE SEQUENCE</scope>
    <source>
        <strain evidence="1">ECLA1</strain>
    </source>
</reference>
<dbReference type="EMBL" id="JAWDGP010003640">
    <property type="protein sequence ID" value="KAK3772299.1"/>
    <property type="molecule type" value="Genomic_DNA"/>
</dbReference>
<gene>
    <name evidence="1" type="ORF">RRG08_011281</name>
</gene>
<evidence type="ECO:0000313" key="2">
    <source>
        <dbReference type="Proteomes" id="UP001283361"/>
    </source>
</evidence>
<dbReference type="Proteomes" id="UP001283361">
    <property type="component" value="Unassembled WGS sequence"/>
</dbReference>
<proteinExistence type="predicted"/>
<name>A0AAE0ZMR9_9GAST</name>
<evidence type="ECO:0000313" key="1">
    <source>
        <dbReference type="EMBL" id="KAK3772299.1"/>
    </source>
</evidence>
<protein>
    <submittedName>
        <fullName evidence="1">Uncharacterized protein</fullName>
    </submittedName>
</protein>
<accession>A0AAE0ZMR9</accession>
<comment type="caution">
    <text evidence="1">The sequence shown here is derived from an EMBL/GenBank/DDBJ whole genome shotgun (WGS) entry which is preliminary data.</text>
</comment>
<organism evidence="1 2">
    <name type="scientific">Elysia crispata</name>
    <name type="common">lettuce slug</name>
    <dbReference type="NCBI Taxonomy" id="231223"/>
    <lineage>
        <taxon>Eukaryota</taxon>
        <taxon>Metazoa</taxon>
        <taxon>Spiralia</taxon>
        <taxon>Lophotrochozoa</taxon>
        <taxon>Mollusca</taxon>
        <taxon>Gastropoda</taxon>
        <taxon>Heterobranchia</taxon>
        <taxon>Euthyneura</taxon>
        <taxon>Panpulmonata</taxon>
        <taxon>Sacoglossa</taxon>
        <taxon>Placobranchoidea</taxon>
        <taxon>Plakobranchidae</taxon>
        <taxon>Elysia</taxon>
    </lineage>
</organism>